<proteinExistence type="inferred from homology"/>
<feature type="compositionally biased region" description="Low complexity" evidence="2">
    <location>
        <begin position="37"/>
        <end position="46"/>
    </location>
</feature>
<keyword evidence="3" id="KW-1133">Transmembrane helix</keyword>
<evidence type="ECO:0000256" key="2">
    <source>
        <dbReference type="SAM" id="MobiDB-lite"/>
    </source>
</evidence>
<dbReference type="PANTHER" id="PTHR11803">
    <property type="entry name" value="2-IMINOBUTANOATE/2-IMINOPROPANOATE DEAMINASE RIDA"/>
    <property type="match status" value="1"/>
</dbReference>
<gene>
    <name evidence="4" type="ORF">CTAYLR_005243</name>
</gene>
<dbReference type="Proteomes" id="UP001230188">
    <property type="component" value="Unassembled WGS sequence"/>
</dbReference>
<dbReference type="AlphaFoldDB" id="A0AAD7UDA8"/>
<comment type="similarity">
    <text evidence="1">Belongs to the RutC family.</text>
</comment>
<evidence type="ECO:0000313" key="4">
    <source>
        <dbReference type="EMBL" id="KAJ8601583.1"/>
    </source>
</evidence>
<comment type="caution">
    <text evidence="4">The sequence shown here is derived from an EMBL/GenBank/DDBJ whole genome shotgun (WGS) entry which is preliminary data.</text>
</comment>
<evidence type="ECO:0000313" key="5">
    <source>
        <dbReference type="Proteomes" id="UP001230188"/>
    </source>
</evidence>
<dbReference type="InterPro" id="IPR035959">
    <property type="entry name" value="RutC-like_sf"/>
</dbReference>
<keyword evidence="3" id="KW-0812">Transmembrane</keyword>
<dbReference type="Gene3D" id="3.30.1330.40">
    <property type="entry name" value="RutC-like"/>
    <property type="match status" value="1"/>
</dbReference>
<evidence type="ECO:0008006" key="6">
    <source>
        <dbReference type="Google" id="ProtNLM"/>
    </source>
</evidence>
<dbReference type="GO" id="GO:0019239">
    <property type="term" value="F:deaminase activity"/>
    <property type="evidence" value="ECO:0007669"/>
    <property type="project" value="TreeGrafter"/>
</dbReference>
<dbReference type="SUPFAM" id="SSF55298">
    <property type="entry name" value="YjgF-like"/>
    <property type="match status" value="1"/>
</dbReference>
<keyword evidence="3" id="KW-0472">Membrane</keyword>
<dbReference type="Pfam" id="PF01042">
    <property type="entry name" value="Ribonuc_L-PSP"/>
    <property type="match status" value="1"/>
</dbReference>
<keyword evidence="5" id="KW-1185">Reference proteome</keyword>
<feature type="region of interest" description="Disordered" evidence="2">
    <location>
        <begin position="36"/>
        <end position="57"/>
    </location>
</feature>
<dbReference type="InterPro" id="IPR006175">
    <property type="entry name" value="YjgF/YER057c/UK114"/>
</dbReference>
<reference evidence="4" key="1">
    <citation type="submission" date="2023-01" db="EMBL/GenBank/DDBJ databases">
        <title>Metagenome sequencing of chrysophaentin producing Chrysophaeum taylorii.</title>
        <authorList>
            <person name="Davison J."/>
            <person name="Bewley C."/>
        </authorList>
    </citation>
    <scope>NUCLEOTIDE SEQUENCE</scope>
    <source>
        <strain evidence="4">NIES-1699</strain>
    </source>
</reference>
<protein>
    <recommendedName>
        <fullName evidence="6">RidA family protein</fullName>
    </recommendedName>
</protein>
<dbReference type="EMBL" id="JAQMWT010000421">
    <property type="protein sequence ID" value="KAJ8601583.1"/>
    <property type="molecule type" value="Genomic_DNA"/>
</dbReference>
<sequence>MLCDDDDVITPTLVLLAAAALGALLLVRRHQPPVEDATTTTLVPAEPEAPPPAKTRRIDSDVAAAQRRHCVPLVRWMNAVEVRSPLYLVSAQFGADESGVLLPTAKLQVEGAFANLQRALRDGGRTIRDIAKLTVYLVHGRCSLAEYRTVEARYIPRDALPAVTIVYVVALATENILVQIEAVAA</sequence>
<accession>A0AAD7UDA8</accession>
<dbReference type="GO" id="GO:0005829">
    <property type="term" value="C:cytosol"/>
    <property type="evidence" value="ECO:0007669"/>
    <property type="project" value="TreeGrafter"/>
</dbReference>
<dbReference type="PANTHER" id="PTHR11803:SF58">
    <property type="entry name" value="PROTEIN HMF1-RELATED"/>
    <property type="match status" value="1"/>
</dbReference>
<organism evidence="4 5">
    <name type="scientific">Chrysophaeum taylorii</name>
    <dbReference type="NCBI Taxonomy" id="2483200"/>
    <lineage>
        <taxon>Eukaryota</taxon>
        <taxon>Sar</taxon>
        <taxon>Stramenopiles</taxon>
        <taxon>Ochrophyta</taxon>
        <taxon>Pelagophyceae</taxon>
        <taxon>Pelagomonadales</taxon>
        <taxon>Pelagomonadaceae</taxon>
        <taxon>Chrysophaeum</taxon>
    </lineage>
</organism>
<evidence type="ECO:0000256" key="1">
    <source>
        <dbReference type="ARBA" id="ARBA00010552"/>
    </source>
</evidence>
<dbReference type="CDD" id="cd00448">
    <property type="entry name" value="YjgF_YER057c_UK114_family"/>
    <property type="match status" value="1"/>
</dbReference>
<name>A0AAD7UDA8_9STRA</name>
<feature type="transmembrane region" description="Helical" evidence="3">
    <location>
        <begin position="12"/>
        <end position="27"/>
    </location>
</feature>
<evidence type="ECO:0000256" key="3">
    <source>
        <dbReference type="SAM" id="Phobius"/>
    </source>
</evidence>